<sequence>MKHVTQLEATYYSEPINETFYTFKLTSVDNDSGKIIGQCGKGQYLGSDFTGWLSWRGGVLPYEVIIHFKADGETALLYSDDKEFDRLYGKLYRLEKSASLPDFPKGDEQYDIVFNKDKAASTPQPSTNVTSG</sequence>
<reference evidence="1" key="1">
    <citation type="submission" date="2021-06" db="EMBL/GenBank/DDBJ databases">
        <title>Updating the genus Pseudomonas: Description of 43 new species and partition of the Pseudomonas putida group.</title>
        <authorList>
            <person name="Girard L."/>
            <person name="Lood C."/>
            <person name="Vandamme P."/>
            <person name="Rokni-Zadeh H."/>
            <person name="Van Noort V."/>
            <person name="Hofte M."/>
            <person name="Lavigne R."/>
            <person name="De Mot R."/>
        </authorList>
    </citation>
    <scope>NUCLEOTIDE SEQUENCE</scope>
    <source>
        <strain evidence="1">SWRI103</strain>
    </source>
</reference>
<dbReference type="RefSeq" id="WP_169376813.1">
    <property type="nucleotide sequence ID" value="NZ_JAHSTY010000001.1"/>
</dbReference>
<protein>
    <submittedName>
        <fullName evidence="1">Uncharacterized protein</fullName>
    </submittedName>
</protein>
<comment type="caution">
    <text evidence="1">The sequence shown here is derived from an EMBL/GenBank/DDBJ whole genome shotgun (WGS) entry which is preliminary data.</text>
</comment>
<dbReference type="EMBL" id="JAHSTY010000001">
    <property type="protein sequence ID" value="MBV4453146.1"/>
    <property type="molecule type" value="Genomic_DNA"/>
</dbReference>
<keyword evidence="2" id="KW-1185">Reference proteome</keyword>
<proteinExistence type="predicted"/>
<dbReference type="Proteomes" id="UP001048976">
    <property type="component" value="Unassembled WGS sequence"/>
</dbReference>
<organism evidence="1 2">
    <name type="scientific">Pseudomonas azadiae</name>
    <dbReference type="NCBI Taxonomy" id="2843612"/>
    <lineage>
        <taxon>Bacteria</taxon>
        <taxon>Pseudomonadati</taxon>
        <taxon>Pseudomonadota</taxon>
        <taxon>Gammaproteobacteria</taxon>
        <taxon>Pseudomonadales</taxon>
        <taxon>Pseudomonadaceae</taxon>
        <taxon>Pseudomonas</taxon>
    </lineage>
</organism>
<gene>
    <name evidence="1" type="ORF">KVG91_11160</name>
</gene>
<evidence type="ECO:0000313" key="1">
    <source>
        <dbReference type="EMBL" id="MBV4453146.1"/>
    </source>
</evidence>
<evidence type="ECO:0000313" key="2">
    <source>
        <dbReference type="Proteomes" id="UP001048976"/>
    </source>
</evidence>
<accession>A0ABS6NZ98</accession>
<name>A0ABS6NZ98_9PSED</name>